<name>A0ABN5FJ23_9PROT</name>
<protein>
    <submittedName>
        <fullName evidence="2">Uncharacterized protein</fullName>
    </submittedName>
</protein>
<gene>
    <name evidence="2" type="ORF">CSC3H3_00525</name>
</gene>
<feature type="compositionally biased region" description="Low complexity" evidence="1">
    <location>
        <begin position="375"/>
        <end position="387"/>
    </location>
</feature>
<feature type="compositionally biased region" description="Gly residues" evidence="1">
    <location>
        <begin position="338"/>
        <end position="357"/>
    </location>
</feature>
<accession>A0ABN5FJ23</accession>
<evidence type="ECO:0000313" key="3">
    <source>
        <dbReference type="Proteomes" id="UP000233458"/>
    </source>
</evidence>
<dbReference type="Proteomes" id="UP000233458">
    <property type="component" value="Chromosome"/>
</dbReference>
<evidence type="ECO:0000313" key="2">
    <source>
        <dbReference type="EMBL" id="AUG51369.1"/>
    </source>
</evidence>
<feature type="region of interest" description="Disordered" evidence="1">
    <location>
        <begin position="331"/>
        <end position="398"/>
    </location>
</feature>
<sequence>MGYLERAEKMGLDTAALKRGETVDTTILVTSLEEYRDLFAPDIPDEQRSKFSKSLQSKSFLAEKRYYNADQMFKLMDYIYGTHSLTDDERSFSKHLFPVRVRVTAADNLEVTTDMSEGPAAAPWVVNAGTLTFNGGSLTAITTQFTLSADNLVVIRGGTNTYHVGIMGAKGTVGTTGATGSSYSSAAAQGDNGGEASPGICTSSHVGGTGGTGGAGGTGATGGTGANGIANLPATITIRAWDPSNISPFVVATMSGEGGQGGTGGTGGKGQNGGKGGKGCDSGCEGENGGNGGSGGAGGDGGAGGKGGNGTDGNDIFVYFPSQYATMYQPTSQSAAPGAGGTGGNGGEGGSGGAGGEGGKHHDNGVSGSPGRTGQPGISGDSGSSSGAPGTLNFVPVN</sequence>
<organism evidence="2 3">
    <name type="scientific">Thalassospira marina</name>
    <dbReference type="NCBI Taxonomy" id="2048283"/>
    <lineage>
        <taxon>Bacteria</taxon>
        <taxon>Pseudomonadati</taxon>
        <taxon>Pseudomonadota</taxon>
        <taxon>Alphaproteobacteria</taxon>
        <taxon>Rhodospirillales</taxon>
        <taxon>Thalassospiraceae</taxon>
        <taxon>Thalassospira</taxon>
    </lineage>
</organism>
<proteinExistence type="predicted"/>
<keyword evidence="3" id="KW-1185">Reference proteome</keyword>
<evidence type="ECO:0000256" key="1">
    <source>
        <dbReference type="SAM" id="MobiDB-lite"/>
    </source>
</evidence>
<reference evidence="2 3" key="1">
    <citation type="submission" date="2017-10" db="EMBL/GenBank/DDBJ databases">
        <title>Biodiversity and function of Thalassospira species in the particle-attached aromatic-hydrocarbon-degrading consortia from the surface seawater of the China South Sea.</title>
        <authorList>
            <person name="Dong C."/>
            <person name="Liu R."/>
            <person name="Shao Z."/>
        </authorList>
    </citation>
    <scope>NUCLEOTIDE SEQUENCE [LARGE SCALE GENOMIC DNA]</scope>
    <source>
        <strain evidence="2 3">CSC3H3</strain>
    </source>
</reference>
<dbReference type="PRINTS" id="PR01228">
    <property type="entry name" value="EGGSHELL"/>
</dbReference>
<dbReference type="EMBL" id="CP024199">
    <property type="protein sequence ID" value="AUG51369.1"/>
    <property type="molecule type" value="Genomic_DNA"/>
</dbReference>
<feature type="region of interest" description="Disordered" evidence="1">
    <location>
        <begin position="251"/>
        <end position="280"/>
    </location>
</feature>
<feature type="compositionally biased region" description="Gly residues" evidence="1">
    <location>
        <begin position="256"/>
        <end position="280"/>
    </location>
</feature>